<dbReference type="Ensembl" id="ENSCMIT00000019937.1">
    <property type="protein sequence ID" value="ENSCMIP00000019571.1"/>
    <property type="gene ID" value="ENSCMIG00000009112.1"/>
</dbReference>
<dbReference type="PANTHER" id="PTHR33861:SF4">
    <property type="entry name" value="MEIOSIS-SPECIFIC COILED-COIL DOMAIN-CONTAINING PROTEIN MEIOC"/>
    <property type="match status" value="1"/>
</dbReference>
<dbReference type="STRING" id="7868.ENSCMIP00000019571"/>
<dbReference type="GO" id="GO:0007144">
    <property type="term" value="P:female meiosis I"/>
    <property type="evidence" value="ECO:0007669"/>
    <property type="project" value="TreeGrafter"/>
</dbReference>
<dbReference type="GeneTree" id="ENSGT00390000003267"/>
<reference evidence="3" key="3">
    <citation type="journal article" date="2014" name="Nature">
        <title>Elephant shark genome provides unique insights into gnathostome evolution.</title>
        <authorList>
            <consortium name="International Elephant Shark Genome Sequencing Consortium"/>
            <person name="Venkatesh B."/>
            <person name="Lee A.P."/>
            <person name="Ravi V."/>
            <person name="Maurya A.K."/>
            <person name="Lian M.M."/>
            <person name="Swann J.B."/>
            <person name="Ohta Y."/>
            <person name="Flajnik M.F."/>
            <person name="Sutoh Y."/>
            <person name="Kasahara M."/>
            <person name="Hoon S."/>
            <person name="Gangu V."/>
            <person name="Roy S.W."/>
            <person name="Irimia M."/>
            <person name="Korzh V."/>
            <person name="Kondrychyn I."/>
            <person name="Lim Z.W."/>
            <person name="Tay B.H."/>
            <person name="Tohari S."/>
            <person name="Kong K.W."/>
            <person name="Ho S."/>
            <person name="Lorente-Galdos B."/>
            <person name="Quilez J."/>
            <person name="Marques-Bonet T."/>
            <person name="Raney B.J."/>
            <person name="Ingham P.W."/>
            <person name="Tay A."/>
            <person name="Hillier L.W."/>
            <person name="Minx P."/>
            <person name="Boehm T."/>
            <person name="Wilson R.K."/>
            <person name="Brenner S."/>
            <person name="Warren W.C."/>
        </authorList>
    </citation>
    <scope>NUCLEOTIDE SEQUENCE [LARGE SCALE GENOMIC DNA]</scope>
</reference>
<accession>A0A4W3HTG8</accession>
<feature type="region of interest" description="Disordered" evidence="1">
    <location>
        <begin position="455"/>
        <end position="531"/>
    </location>
</feature>
<proteinExistence type="predicted"/>
<reference evidence="2" key="5">
    <citation type="submission" date="2025-09" db="UniProtKB">
        <authorList>
            <consortium name="Ensembl"/>
        </authorList>
    </citation>
    <scope>IDENTIFICATION</scope>
</reference>
<evidence type="ECO:0000256" key="1">
    <source>
        <dbReference type="SAM" id="MobiDB-lite"/>
    </source>
</evidence>
<dbReference type="InterPro" id="IPR027963">
    <property type="entry name" value="MEIOC"/>
</dbReference>
<dbReference type="GO" id="GO:0048255">
    <property type="term" value="P:mRNA stabilization"/>
    <property type="evidence" value="ECO:0007669"/>
    <property type="project" value="TreeGrafter"/>
</dbReference>
<dbReference type="InParanoid" id="A0A4W3HTG8"/>
<evidence type="ECO:0000313" key="2">
    <source>
        <dbReference type="Ensembl" id="ENSCMIP00000019571.1"/>
    </source>
</evidence>
<dbReference type="GO" id="GO:0005737">
    <property type="term" value="C:cytoplasm"/>
    <property type="evidence" value="ECO:0007669"/>
    <property type="project" value="TreeGrafter"/>
</dbReference>
<reference evidence="3" key="1">
    <citation type="journal article" date="2006" name="Science">
        <title>Ancient noncoding elements conserved in the human genome.</title>
        <authorList>
            <person name="Venkatesh B."/>
            <person name="Kirkness E.F."/>
            <person name="Loh Y.H."/>
            <person name="Halpern A.L."/>
            <person name="Lee A.P."/>
            <person name="Johnson J."/>
            <person name="Dandona N."/>
            <person name="Viswanathan L.D."/>
            <person name="Tay A."/>
            <person name="Venter J.C."/>
            <person name="Strausberg R.L."/>
            <person name="Brenner S."/>
        </authorList>
    </citation>
    <scope>NUCLEOTIDE SEQUENCE [LARGE SCALE GENOMIC DNA]</scope>
</reference>
<dbReference type="Proteomes" id="UP000314986">
    <property type="component" value="Unassembled WGS sequence"/>
</dbReference>
<name>A0A4W3HTG8_CALMI</name>
<dbReference type="OMA" id="NNYRRKP"/>
<feature type="region of interest" description="Disordered" evidence="1">
    <location>
        <begin position="655"/>
        <end position="679"/>
    </location>
</feature>
<sequence>MFLTGLHPFRTQISLSDSGNVPDLVRLVSSILEEPDKSDSFSDWNSSSRLFQSIWSTANGDSTGAPLKNNAQSGRNSDNLGIHEYYEANAQTPPEKTFDDLYHGFHNLNLTEPWMSIISKDSNQCDSQSSDVSPVMRNDTLSHQEGFSLQNKEFEQCSCDHEEAEAYKGFDRSTSNFGIRSFRNNCNINNTNASREHYNSDRFRDNKFMTFGDKDHNRYPENGYSSHFGETWGKLSHENQQIQNGYEDFNTARLPNGASLSQVDVPVQQFSKNGLVADMNRKSTFPKRENRSLRGHFENPSKNLRQHSIEDFPRSPDYTHLAKNIPDTSDYIPQPSQGNMLWSNSNILSPTNEPNAVFRKQENIISPRSHTSKVTTISSGSPTQLSMSGILQPNCYPPIVPLRPDACPKVPNNTNYDWGSCSASVQMQEQNQRGIHSPIESSATRYDHYQNQPVNFGTNWAPPHNISSGMPAKYVRHPNKQGSNSSNNRDDRRGRKNGFPPSVQPGIFGPERHQYNNYRRKPEQDGSSLSDFINQSFIPPFPFMMPDFKQNQNFSQFGPQTFSPNFPLPPSGFQVPELIDYFHYDDFNHLHPFLNDLFCSEMTAPYFGFPPPFAKYRPMKNRSGPANELHVRLEECYEQWRALEKERKKTEAELARNFPGKRVSSSNNTPVPRLPSNPSRVDRLIVDQLREQARVLTLLGKMERLRSSPVHANISTTLECHLEAIHVTQARRKDEIINAANRQRQGAPRYNDDKDVLALAAAIKELTISTRKARTALWCALQMTLPKSSLGILAKQGEIEKALKDLCPENTGKNCILSEDEGNVEGKMLEKPESDYHGCAEIKGESVCNRECLMKK</sequence>
<organism evidence="2 3">
    <name type="scientific">Callorhinchus milii</name>
    <name type="common">Ghost shark</name>
    <dbReference type="NCBI Taxonomy" id="7868"/>
    <lineage>
        <taxon>Eukaryota</taxon>
        <taxon>Metazoa</taxon>
        <taxon>Chordata</taxon>
        <taxon>Craniata</taxon>
        <taxon>Vertebrata</taxon>
        <taxon>Chondrichthyes</taxon>
        <taxon>Holocephali</taxon>
        <taxon>Chimaeriformes</taxon>
        <taxon>Callorhinchidae</taxon>
        <taxon>Callorhinchus</taxon>
    </lineage>
</organism>
<evidence type="ECO:0008006" key="4">
    <source>
        <dbReference type="Google" id="ProtNLM"/>
    </source>
</evidence>
<reference evidence="3" key="2">
    <citation type="journal article" date="2007" name="PLoS Biol.">
        <title>Survey sequencing and comparative analysis of the elephant shark (Callorhinchus milii) genome.</title>
        <authorList>
            <person name="Venkatesh B."/>
            <person name="Kirkness E.F."/>
            <person name="Loh Y.H."/>
            <person name="Halpern A.L."/>
            <person name="Lee A.P."/>
            <person name="Johnson J."/>
            <person name="Dandona N."/>
            <person name="Viswanathan L.D."/>
            <person name="Tay A."/>
            <person name="Venter J.C."/>
            <person name="Strausberg R.L."/>
            <person name="Brenner S."/>
        </authorList>
    </citation>
    <scope>NUCLEOTIDE SEQUENCE [LARGE SCALE GENOMIC DNA]</scope>
</reference>
<feature type="compositionally biased region" description="Basic and acidic residues" evidence="1">
    <location>
        <begin position="510"/>
        <end position="524"/>
    </location>
</feature>
<dbReference type="GO" id="GO:0007141">
    <property type="term" value="P:male meiosis I"/>
    <property type="evidence" value="ECO:0007669"/>
    <property type="project" value="TreeGrafter"/>
</dbReference>
<dbReference type="PANTHER" id="PTHR33861">
    <property type="entry name" value="PROTEIN CBG18333"/>
    <property type="match status" value="1"/>
</dbReference>
<protein>
    <recommendedName>
        <fullName evidence="4">Meiosis-specific coiled-coil domain-containing protein MEIOC</fullName>
    </recommendedName>
</protein>
<dbReference type="Pfam" id="PF15189">
    <property type="entry name" value="MEIOC"/>
    <property type="match status" value="1"/>
</dbReference>
<keyword evidence="3" id="KW-1185">Reference proteome</keyword>
<dbReference type="GO" id="GO:0005634">
    <property type="term" value="C:nucleus"/>
    <property type="evidence" value="ECO:0007669"/>
    <property type="project" value="TreeGrafter"/>
</dbReference>
<evidence type="ECO:0000313" key="3">
    <source>
        <dbReference type="Proteomes" id="UP000314986"/>
    </source>
</evidence>
<reference evidence="2" key="4">
    <citation type="submission" date="2025-08" db="UniProtKB">
        <authorList>
            <consortium name="Ensembl"/>
        </authorList>
    </citation>
    <scope>IDENTIFICATION</scope>
</reference>
<dbReference type="AlphaFoldDB" id="A0A4W3HTG8"/>